<keyword evidence="5 9" id="KW-0964">Secreted</keyword>
<evidence type="ECO:0000313" key="11">
    <source>
        <dbReference type="Proteomes" id="UP000189704"/>
    </source>
</evidence>
<dbReference type="PANTHER" id="PTHR12015:SF209">
    <property type="entry name" value="C-C MOTIF CHEMOKINE 8"/>
    <property type="match status" value="1"/>
</dbReference>
<accession>A0A3Q0DGN9</accession>
<dbReference type="GO" id="GO:0030335">
    <property type="term" value="P:positive regulation of cell migration"/>
    <property type="evidence" value="ECO:0007669"/>
    <property type="project" value="TreeGrafter"/>
</dbReference>
<dbReference type="OrthoDB" id="9930747at2759"/>
<feature type="domain" description="Chemokine interleukin-8-like" evidence="10">
    <location>
        <begin position="41"/>
        <end position="100"/>
    </location>
</feature>
<dbReference type="AlphaFoldDB" id="A0A3Q0DGN9"/>
<dbReference type="GO" id="GO:0048245">
    <property type="term" value="P:eosinophil chemotaxis"/>
    <property type="evidence" value="ECO:0007669"/>
    <property type="project" value="TreeGrafter"/>
</dbReference>
<evidence type="ECO:0000256" key="1">
    <source>
        <dbReference type="ARBA" id="ARBA00004613"/>
    </source>
</evidence>
<dbReference type="PROSITE" id="PS00472">
    <property type="entry name" value="SMALL_CYTOKINES_CC"/>
    <property type="match status" value="1"/>
</dbReference>
<dbReference type="Gene3D" id="2.40.50.40">
    <property type="match status" value="1"/>
</dbReference>
<dbReference type="Pfam" id="PF00048">
    <property type="entry name" value="IL8"/>
    <property type="match status" value="1"/>
</dbReference>
<keyword evidence="8" id="KW-0395">Inflammatory response</keyword>
<dbReference type="GO" id="GO:0070098">
    <property type="term" value="P:chemokine-mediated signaling pathway"/>
    <property type="evidence" value="ECO:0007669"/>
    <property type="project" value="TreeGrafter"/>
</dbReference>
<evidence type="ECO:0000256" key="4">
    <source>
        <dbReference type="ARBA" id="ARBA00022514"/>
    </source>
</evidence>
<evidence type="ECO:0000259" key="10">
    <source>
        <dbReference type="SMART" id="SM00199"/>
    </source>
</evidence>
<keyword evidence="7" id="KW-1015">Disulfide bond</keyword>
<dbReference type="CDD" id="cd00272">
    <property type="entry name" value="Chemokine_CC"/>
    <property type="match status" value="1"/>
</dbReference>
<dbReference type="PRINTS" id="PR01721">
    <property type="entry name" value="FRACTALKINE"/>
</dbReference>
<dbReference type="GO" id="GO:0061844">
    <property type="term" value="P:antimicrobial humoral immune response mediated by antimicrobial peptide"/>
    <property type="evidence" value="ECO:0007669"/>
    <property type="project" value="TreeGrafter"/>
</dbReference>
<dbReference type="GO" id="GO:0048020">
    <property type="term" value="F:CCR chemokine receptor binding"/>
    <property type="evidence" value="ECO:0007669"/>
    <property type="project" value="TreeGrafter"/>
</dbReference>
<evidence type="ECO:0000256" key="2">
    <source>
        <dbReference type="ARBA" id="ARBA00010868"/>
    </source>
</evidence>
<dbReference type="FunFam" id="2.40.50.40:FF:000002">
    <property type="entry name" value="C-C motif chemokine"/>
    <property type="match status" value="1"/>
</dbReference>
<keyword evidence="4 9" id="KW-0202">Cytokine</keyword>
<dbReference type="GO" id="GO:0006954">
    <property type="term" value="P:inflammatory response"/>
    <property type="evidence" value="ECO:0007669"/>
    <property type="project" value="UniProtKB-KW"/>
</dbReference>
<name>A0A3Q0DGN9_CARSF</name>
<dbReference type="GO" id="GO:0005615">
    <property type="term" value="C:extracellular space"/>
    <property type="evidence" value="ECO:0007669"/>
    <property type="project" value="UniProtKB-KW"/>
</dbReference>
<reference evidence="12" key="1">
    <citation type="submission" date="2025-08" db="UniProtKB">
        <authorList>
            <consortium name="RefSeq"/>
        </authorList>
    </citation>
    <scope>IDENTIFICATION</scope>
</reference>
<dbReference type="InterPro" id="IPR036048">
    <property type="entry name" value="Interleukin_8-like_sf"/>
</dbReference>
<dbReference type="SUPFAM" id="SSF54117">
    <property type="entry name" value="Interleukin 8-like chemokines"/>
    <property type="match status" value="1"/>
</dbReference>
<evidence type="ECO:0000256" key="5">
    <source>
        <dbReference type="ARBA" id="ARBA00022525"/>
    </source>
</evidence>
<organism evidence="11 12">
    <name type="scientific">Carlito syrichta</name>
    <name type="common">Philippine tarsier</name>
    <name type="synonym">Tarsius syrichta</name>
    <dbReference type="NCBI Taxonomy" id="1868482"/>
    <lineage>
        <taxon>Eukaryota</taxon>
        <taxon>Metazoa</taxon>
        <taxon>Chordata</taxon>
        <taxon>Craniata</taxon>
        <taxon>Vertebrata</taxon>
        <taxon>Euteleostomi</taxon>
        <taxon>Mammalia</taxon>
        <taxon>Eutheria</taxon>
        <taxon>Euarchontoglires</taxon>
        <taxon>Primates</taxon>
        <taxon>Haplorrhini</taxon>
        <taxon>Tarsiiformes</taxon>
        <taxon>Tarsiidae</taxon>
        <taxon>Carlito</taxon>
    </lineage>
</organism>
<evidence type="ECO:0000313" key="12">
    <source>
        <dbReference type="RefSeq" id="XP_021563654.1"/>
    </source>
</evidence>
<evidence type="ECO:0000256" key="8">
    <source>
        <dbReference type="ARBA" id="ARBA00023198"/>
    </source>
</evidence>
<gene>
    <name evidence="12" type="primary">CCL8</name>
</gene>
<dbReference type="RefSeq" id="XP_021563654.1">
    <property type="nucleotide sequence ID" value="XM_021707979.1"/>
</dbReference>
<evidence type="ECO:0000256" key="9">
    <source>
        <dbReference type="RuleBase" id="RU361150"/>
    </source>
</evidence>
<proteinExistence type="inferred from homology"/>
<keyword evidence="6 9" id="KW-0732">Signal</keyword>
<dbReference type="GeneID" id="110594717"/>
<dbReference type="Proteomes" id="UP000189704">
    <property type="component" value="Unplaced"/>
</dbReference>
<comment type="subcellular location">
    <subcellularLocation>
        <location evidence="1 9">Secreted</location>
    </subcellularLocation>
</comment>
<feature type="signal peptide" evidence="9">
    <location>
        <begin position="1"/>
        <end position="33"/>
    </location>
</feature>
<keyword evidence="11" id="KW-1185">Reference proteome</keyword>
<keyword evidence="3 9" id="KW-0145">Chemotaxis</keyword>
<dbReference type="PANTHER" id="PTHR12015">
    <property type="entry name" value="SMALL INDUCIBLE CYTOKINE A"/>
    <property type="match status" value="1"/>
</dbReference>
<evidence type="ECO:0000256" key="6">
    <source>
        <dbReference type="ARBA" id="ARBA00022729"/>
    </source>
</evidence>
<dbReference type="KEGG" id="csyr:110594717"/>
<dbReference type="SMART" id="SM00199">
    <property type="entry name" value="SCY"/>
    <property type="match status" value="1"/>
</dbReference>
<dbReference type="InterPro" id="IPR000827">
    <property type="entry name" value="Chemokine_CC_CS"/>
</dbReference>
<evidence type="ECO:0000256" key="3">
    <source>
        <dbReference type="ARBA" id="ARBA00022500"/>
    </source>
</evidence>
<dbReference type="InterPro" id="IPR001811">
    <property type="entry name" value="Chemokine_IL8-like_dom"/>
</dbReference>
<dbReference type="STRING" id="1868482.ENSTSYP00000023588"/>
<comment type="similarity">
    <text evidence="2 9">Belongs to the intercrine beta (chemokine CC) family.</text>
</comment>
<sequence>MLKFLSSPSNMKVSAAILCLLLTEATFSPQVLAQPDSVSIPVTCCFNVVSRRIPTQRLDSYTRITNVQCPQEAVIFKTKLAKEFCADPKERWVRDSMKHLDRKTQTLKTSTITPGLTVRA</sequence>
<protein>
    <recommendedName>
        <fullName evidence="9">C-C motif chemokine</fullName>
    </recommendedName>
</protein>
<evidence type="ECO:0000256" key="7">
    <source>
        <dbReference type="ARBA" id="ARBA00023157"/>
    </source>
</evidence>
<dbReference type="InterPro" id="IPR039809">
    <property type="entry name" value="Chemokine_b/g/d"/>
</dbReference>
<dbReference type="GO" id="GO:0008009">
    <property type="term" value="F:chemokine activity"/>
    <property type="evidence" value="ECO:0007669"/>
    <property type="project" value="InterPro"/>
</dbReference>
<feature type="chain" id="PRO_5017850006" description="C-C motif chemokine" evidence="9">
    <location>
        <begin position="34"/>
        <end position="120"/>
    </location>
</feature>
<dbReference type="CTD" id="6355"/>